<dbReference type="InterPro" id="IPR012341">
    <property type="entry name" value="6hp_glycosidase-like_sf"/>
</dbReference>
<dbReference type="PANTHER" id="PTHR11742">
    <property type="entry name" value="MANNOSYL-OLIGOSACCHARIDE ALPHA-1,2-MANNOSIDASE-RELATED"/>
    <property type="match status" value="1"/>
</dbReference>
<reference evidence="14 15" key="1">
    <citation type="submission" date="2012-03" db="EMBL/GenBank/DDBJ databases">
        <title>Whole Genome Assembly of Papio anubis.</title>
        <authorList>
            <person name="Liu Y.L."/>
            <person name="Abraham K.A."/>
            <person name="Akbar H.A."/>
            <person name="Ali S.A."/>
            <person name="Anosike U.A."/>
            <person name="Aqrawi P.A."/>
            <person name="Arias F.A."/>
            <person name="Attaway T.A."/>
            <person name="Awwad R.A."/>
            <person name="Babu C.B."/>
            <person name="Bandaranaike D.B."/>
            <person name="Battles P.B."/>
            <person name="Bell A.B."/>
            <person name="Beltran B.B."/>
            <person name="Berhane-Mersha D.B."/>
            <person name="Bess C.B."/>
            <person name="Bickham C.B."/>
            <person name="Bolden T.B."/>
            <person name="Carter K.C."/>
            <person name="Chau D.C."/>
            <person name="Chavez A.C."/>
            <person name="Clerc-Blankenburg K.C."/>
            <person name="Coyle M.C."/>
            <person name="Dao M.D."/>
            <person name="Davila M.L.D."/>
            <person name="Davy-Carroll L.D."/>
            <person name="Denson S.D."/>
            <person name="Dinh H.D."/>
            <person name="Fernandez S.F."/>
            <person name="Fernando P.F."/>
            <person name="Forbes L.F."/>
            <person name="Francis C.F."/>
            <person name="Francisco L.F."/>
            <person name="Fu Q.F."/>
            <person name="Garcia-Iii R.G."/>
            <person name="Garrett T.G."/>
            <person name="Gross S.G."/>
            <person name="Gubbala S.G."/>
            <person name="Hirani K.H."/>
            <person name="Hogues M.H."/>
            <person name="Hollins B.H."/>
            <person name="Jackson L.J."/>
            <person name="Javaid M.J."/>
            <person name="Jhangiani S.J."/>
            <person name="Johnson A.J."/>
            <person name="Johnson B.J."/>
            <person name="Jones J.J."/>
            <person name="Joshi V.J."/>
            <person name="Kalu J.K."/>
            <person name="Khan N.K."/>
            <person name="Korchina V.K."/>
            <person name="Kovar C.K."/>
            <person name="Lago L.L."/>
            <person name="Lara F.L."/>
            <person name="Le T.-K.L."/>
            <person name="Lee S.L."/>
            <person name="Legall-Iii F.L."/>
            <person name="Lemon S.L."/>
            <person name="Liu J.L."/>
            <person name="Liu Y.-S.L."/>
            <person name="Liyanage D.L."/>
            <person name="Lopez J.L."/>
            <person name="Lorensuhewa L.L."/>
            <person name="Mata R.M."/>
            <person name="Mathew T.M."/>
            <person name="Mercado C.M."/>
            <person name="Mercado I.M."/>
            <person name="Morales K.M."/>
            <person name="Morgan M.M."/>
            <person name="Munidasa M.M."/>
            <person name="Ngo D.N."/>
            <person name="Nguyen L.N."/>
            <person name="Nguyen T.N."/>
            <person name="Nguyen N.N."/>
            <person name="Obregon M.O."/>
            <person name="Okwuonu G.O."/>
            <person name="Ongeri F.O."/>
            <person name="Onwere C.O."/>
            <person name="Osifeso I.O."/>
            <person name="Parra A.P."/>
            <person name="Patil S.P."/>
            <person name="Perez A.P."/>
            <person name="Perez Y.P."/>
            <person name="Pham C.P."/>
            <person name="Pu L.-L.P."/>
            <person name="Puazo M.P."/>
            <person name="Quiroz J.Q."/>
            <person name="Rouhana J.R."/>
            <person name="Ruiz M.R."/>
            <person name="Ruiz S.-J.R."/>
            <person name="Saada N.S."/>
            <person name="Santibanez J.S."/>
            <person name="Scheel M.S."/>
            <person name="Schneider B.S."/>
            <person name="Simmons D.S."/>
            <person name="Sisson I.S."/>
            <person name="Tang L.-Y.T."/>
            <person name="Thornton R.T."/>
            <person name="Tisius J.T."/>
            <person name="Toledanes G.T."/>
            <person name="Trejos Z.T."/>
            <person name="Usmani K.U."/>
            <person name="Varghese R.V."/>
            <person name="Vattathil S.V."/>
            <person name="Vee V.V."/>
            <person name="Walker D.W."/>
            <person name="Weissenberger G.W."/>
            <person name="White C.W."/>
            <person name="Williams A.W."/>
            <person name="Woodworth J.W."/>
            <person name="Wright R.W."/>
            <person name="Zhu Y.Z."/>
            <person name="Han Y.H."/>
            <person name="Newsham I.N."/>
            <person name="Nazareth L.N."/>
            <person name="Worley K.W."/>
            <person name="Muzny D.M."/>
            <person name="Rogers J.R."/>
            <person name="Gibbs R.G."/>
        </authorList>
    </citation>
    <scope>NUCLEOTIDE SEQUENCE [LARGE SCALE GENOMIC DNA]</scope>
</reference>
<keyword evidence="6" id="KW-0106">Calcium</keyword>
<feature type="compositionally biased region" description="Basic and acidic residues" evidence="12">
    <location>
        <begin position="176"/>
        <end position="201"/>
    </location>
</feature>
<evidence type="ECO:0000313" key="14">
    <source>
        <dbReference type="Ensembl" id="ENSPANP00000057427.1"/>
    </source>
</evidence>
<dbReference type="InterPro" id="IPR036026">
    <property type="entry name" value="Seven-hairpin_glycosidases"/>
</dbReference>
<keyword evidence="8 11" id="KW-0326">Glycosidase</keyword>
<dbReference type="PANTHER" id="PTHR11742:SF55">
    <property type="entry name" value="ENDOPLASMIC RETICULUM MANNOSYL-OLIGOSACCHARIDE 1,2-ALPHA-MANNOSIDASE"/>
    <property type="match status" value="1"/>
</dbReference>
<evidence type="ECO:0000256" key="8">
    <source>
        <dbReference type="ARBA" id="ARBA00023295"/>
    </source>
</evidence>
<feature type="transmembrane region" description="Helical" evidence="13">
    <location>
        <begin position="483"/>
        <end position="512"/>
    </location>
</feature>
<dbReference type="RefSeq" id="XP_031510589.1">
    <property type="nucleotide sequence ID" value="XM_031654729.1"/>
</dbReference>
<evidence type="ECO:0000256" key="11">
    <source>
        <dbReference type="RuleBase" id="RU361193"/>
    </source>
</evidence>
<sequence length="590" mass="66976">MAACEGRRSGAVGSSQSDFLTPPVGGAPWAVATTVLMYPPPPPPPHRDFISVTLSFGESYDNSKSWRRRSCWRKWKQLSRLQRNMILFLLAFLIFCGLLFYINLADHWKALAFRLEEEQKMRPEITGLKPANPPVLPAPQKADTDPEDSPETSSQKSQRRVQRGPPHLQIRPPSQDLKDGTQEEAMKREEAPVDPRPEGDPQRTVISWRGAVIEPERGTELPSRKAEVPTKPPLPPARTQGTPAHPNYRQKGVIDVFLHAWKGYRKFAWGHDELKPVSRSFSEWFGLGLTLIDALDTMWILGLRKEFEEARKWVSKKLHFEKDVDVNLFESTIRILGGLLSAYHLSGDSLFLRKAEDFGNRLMPAFRTPSKIPYSDVNIGTGVAHPPRWTSDSTVAEVTSIQLEFRELSRLTGAKKFQVRGRAFWLDVAPLEPPFAYHSRCCVCVCVCVWVCVCVFRFFIVIKQRKRTTLTISRRTGWWRYTFTLLQACRLVALHIHALAGVQVGGVTFTLLPAYRSVALHTFTLLQAYRSAALHTFTLLQVCTSVVLHSLCCQHTGRWRYTHSCCSAAITFISRTLFILKLKVLFPITQ</sequence>
<comment type="catalytic activity">
    <reaction evidence="10">
        <text>N(4)-(alpha-D-Man-(1-&gt;2)-alpha-D-Man-(1-&gt;2)-alpha-D-Man-(1-&gt;3)-[alpha-D-Man-(1-&gt;2)-alpha-D-Man-(1-&gt;3)-[alpha-D-Man-(1-&gt;2)-alpha-D-Man-(1-&gt;6)]-alpha-D-Man-(1-&gt;6)]-beta-D-Man-(1-&gt;4)-beta-D-GlcNAc-(1-&gt;4)-beta-D-GlcNAc)-L-asparaginyl-[protein] (N-glucan mannose isomer 9A1,2,3B1,2,3) + 4 H2O = N(4)-(alpha-D-Man-(1-&gt;3)-[alpha-D-Man-(1-&gt;3)-[alpha-D-Man-(1-&gt;6)]-alpha-D-Man-(1-&gt;6)]-beta-D-Man-(1-&gt;4)-beta-D-GlcNAc-(1-&gt;4)-beta-D-GlcNAc)-L-asparaginyl-[protein] (N-glucan mannose isomer 5A1,2) + 4 beta-D-mannose</text>
        <dbReference type="Rhea" id="RHEA:56008"/>
        <dbReference type="Rhea" id="RHEA-COMP:14356"/>
        <dbReference type="Rhea" id="RHEA-COMP:14367"/>
        <dbReference type="ChEBI" id="CHEBI:15377"/>
        <dbReference type="ChEBI" id="CHEBI:28563"/>
        <dbReference type="ChEBI" id="CHEBI:59087"/>
        <dbReference type="ChEBI" id="CHEBI:139493"/>
        <dbReference type="EC" id="3.2.1.113"/>
    </reaction>
</comment>
<comment type="similarity">
    <text evidence="3 11">Belongs to the glycosyl hydrolase 47 family.</text>
</comment>
<dbReference type="Proteomes" id="UP000028761">
    <property type="component" value="Chromosome 13"/>
</dbReference>
<feature type="region of interest" description="Disordered" evidence="12">
    <location>
        <begin position="124"/>
        <end position="246"/>
    </location>
</feature>
<evidence type="ECO:0000256" key="6">
    <source>
        <dbReference type="ARBA" id="ARBA00022837"/>
    </source>
</evidence>
<feature type="compositionally biased region" description="Basic and acidic residues" evidence="12">
    <location>
        <begin position="214"/>
        <end position="228"/>
    </location>
</feature>
<comment type="catalytic activity">
    <reaction evidence="9">
        <text>N(4)-(alpha-D-Man-(1-&gt;2)-alpha-D-Man-(1-&gt;2)-alpha-D-Man-(1-&gt;3)-[alpha-D-Man-(1-&gt;3)-[alpha-D-Man-(1-&gt;2)-alpha-D-Man-(1-&gt;6)]-alpha-D-Man-(1-&gt;6)]-beta-D-Man-(1-&gt;4)-beta-D-GlcNAc-(1-&gt;4)-beta-D-GlcNAc)-L-asparaginyl-[protein] (N-glucan mannose isomer 8A1,2,3B1,3) + 3 H2O = N(4)-(alpha-D-Man-(1-&gt;3)-[alpha-D-Man-(1-&gt;3)-[alpha-D-Man-(1-&gt;6)]-alpha-D-Man-(1-&gt;6)]-beta-D-Man-(1-&gt;4)-beta-D-GlcNAc-(1-&gt;4)-beta-D-GlcNAc)-L-asparaginyl-[protein] (N-glucan mannose isomer 5A1,2) + 3 beta-D-mannose</text>
        <dbReference type="Rhea" id="RHEA:56028"/>
        <dbReference type="Rhea" id="RHEA-COMP:14358"/>
        <dbReference type="Rhea" id="RHEA-COMP:14367"/>
        <dbReference type="ChEBI" id="CHEBI:15377"/>
        <dbReference type="ChEBI" id="CHEBI:28563"/>
        <dbReference type="ChEBI" id="CHEBI:59087"/>
        <dbReference type="ChEBI" id="CHEBI:60628"/>
        <dbReference type="EC" id="3.2.1.113"/>
    </reaction>
</comment>
<evidence type="ECO:0000256" key="3">
    <source>
        <dbReference type="ARBA" id="ARBA00007658"/>
    </source>
</evidence>
<evidence type="ECO:0000256" key="9">
    <source>
        <dbReference type="ARBA" id="ARBA00047669"/>
    </source>
</evidence>
<feature type="transmembrane region" description="Helical" evidence="13">
    <location>
        <begin position="532"/>
        <end position="552"/>
    </location>
</feature>
<evidence type="ECO:0000256" key="12">
    <source>
        <dbReference type="SAM" id="MobiDB-lite"/>
    </source>
</evidence>
<protein>
    <recommendedName>
        <fullName evidence="11">alpha-1,2-Mannosidase</fullName>
        <ecNumber evidence="11">3.2.1.-</ecNumber>
    </recommendedName>
</protein>
<dbReference type="InterPro" id="IPR001382">
    <property type="entry name" value="Glyco_hydro_47"/>
</dbReference>
<dbReference type="GO" id="GO:0016020">
    <property type="term" value="C:membrane"/>
    <property type="evidence" value="ECO:0007669"/>
    <property type="project" value="InterPro"/>
</dbReference>
<keyword evidence="5 11" id="KW-0378">Hydrolase</keyword>
<evidence type="ECO:0000256" key="2">
    <source>
        <dbReference type="ARBA" id="ARBA00004922"/>
    </source>
</evidence>
<evidence type="ECO:0000256" key="5">
    <source>
        <dbReference type="ARBA" id="ARBA00022801"/>
    </source>
</evidence>
<dbReference type="Pfam" id="PF01532">
    <property type="entry name" value="Glyco_hydro_47"/>
    <property type="match status" value="1"/>
</dbReference>
<dbReference type="AlphaFoldDB" id="A0A8I5N8F4"/>
<dbReference type="Gene3D" id="1.50.10.10">
    <property type="match status" value="1"/>
</dbReference>
<evidence type="ECO:0000256" key="10">
    <source>
        <dbReference type="ARBA" id="ARBA00048605"/>
    </source>
</evidence>
<dbReference type="SUPFAM" id="SSF48225">
    <property type="entry name" value="Seven-hairpin glycosidases"/>
    <property type="match status" value="1"/>
</dbReference>
<dbReference type="PRINTS" id="PR00747">
    <property type="entry name" value="GLYHDRLASE47"/>
</dbReference>
<comment type="cofactor">
    <cofactor evidence="1">
        <name>Ca(2+)</name>
        <dbReference type="ChEBI" id="CHEBI:29108"/>
    </cofactor>
</comment>
<keyword evidence="13" id="KW-1133">Transmembrane helix</keyword>
<dbReference type="KEGG" id="panu:101010071"/>
<dbReference type="GO" id="GO:0004571">
    <property type="term" value="F:mannosyl-oligosaccharide 1,2-alpha-mannosidase activity"/>
    <property type="evidence" value="ECO:0007669"/>
    <property type="project" value="UniProtKB-EC"/>
</dbReference>
<dbReference type="Ensembl" id="ENSPANT00000080566.1">
    <property type="protein sequence ID" value="ENSPANP00000057427.1"/>
    <property type="gene ID" value="ENSPANG00000047739.1"/>
</dbReference>
<dbReference type="EC" id="3.2.1.-" evidence="11"/>
<dbReference type="GeneID" id="101010071"/>
<comment type="pathway">
    <text evidence="2">Protein modification; protein glycosylation.</text>
</comment>
<evidence type="ECO:0000256" key="1">
    <source>
        <dbReference type="ARBA" id="ARBA00001913"/>
    </source>
</evidence>
<dbReference type="GO" id="GO:0005783">
    <property type="term" value="C:endoplasmic reticulum"/>
    <property type="evidence" value="ECO:0007669"/>
    <property type="project" value="TreeGrafter"/>
</dbReference>
<dbReference type="GO" id="GO:0005975">
    <property type="term" value="P:carbohydrate metabolic process"/>
    <property type="evidence" value="ECO:0007669"/>
    <property type="project" value="InterPro"/>
</dbReference>
<dbReference type="OMA" id="PNERQEG"/>
<reference evidence="14" key="3">
    <citation type="submission" date="2025-09" db="UniProtKB">
        <authorList>
            <consortium name="Ensembl"/>
        </authorList>
    </citation>
    <scope>IDENTIFICATION</scope>
</reference>
<organism evidence="14 15">
    <name type="scientific">Papio anubis</name>
    <name type="common">Olive baboon</name>
    <dbReference type="NCBI Taxonomy" id="9555"/>
    <lineage>
        <taxon>Eukaryota</taxon>
        <taxon>Metazoa</taxon>
        <taxon>Chordata</taxon>
        <taxon>Craniata</taxon>
        <taxon>Vertebrata</taxon>
        <taxon>Euteleostomi</taxon>
        <taxon>Mammalia</taxon>
        <taxon>Eutheria</taxon>
        <taxon>Euarchontoglires</taxon>
        <taxon>Primates</taxon>
        <taxon>Haplorrhini</taxon>
        <taxon>Catarrhini</taxon>
        <taxon>Cercopithecidae</taxon>
        <taxon>Cercopithecinae</taxon>
        <taxon>Papio</taxon>
    </lineage>
</organism>
<name>A0A8I5N8F4_PAPAN</name>
<evidence type="ECO:0000256" key="7">
    <source>
        <dbReference type="ARBA" id="ARBA00023157"/>
    </source>
</evidence>
<accession>A0A8I5N8F4</accession>
<keyword evidence="4" id="KW-0479">Metal-binding</keyword>
<reference evidence="14" key="2">
    <citation type="submission" date="2025-08" db="UniProtKB">
        <authorList>
            <consortium name="Ensembl"/>
        </authorList>
    </citation>
    <scope>IDENTIFICATION</scope>
</reference>
<proteinExistence type="inferred from homology"/>
<dbReference type="GO" id="GO:0005509">
    <property type="term" value="F:calcium ion binding"/>
    <property type="evidence" value="ECO:0007669"/>
    <property type="project" value="InterPro"/>
</dbReference>
<keyword evidence="7" id="KW-1015">Disulfide bond</keyword>
<keyword evidence="13" id="KW-0472">Membrane</keyword>
<evidence type="ECO:0000256" key="4">
    <source>
        <dbReference type="ARBA" id="ARBA00022723"/>
    </source>
</evidence>
<dbReference type="InterPro" id="IPR050749">
    <property type="entry name" value="Glycosyl_Hydrolase_47"/>
</dbReference>
<dbReference type="GeneTree" id="ENSGT00940000155422"/>
<evidence type="ECO:0000313" key="15">
    <source>
        <dbReference type="Proteomes" id="UP000028761"/>
    </source>
</evidence>
<feature type="transmembrane region" description="Helical" evidence="13">
    <location>
        <begin position="437"/>
        <end position="462"/>
    </location>
</feature>
<keyword evidence="15" id="KW-1185">Reference proteome</keyword>
<evidence type="ECO:0000256" key="13">
    <source>
        <dbReference type="SAM" id="Phobius"/>
    </source>
</evidence>
<keyword evidence="13" id="KW-0812">Transmembrane</keyword>
<feature type="transmembrane region" description="Helical" evidence="13">
    <location>
        <begin position="85"/>
        <end position="104"/>
    </location>
</feature>